<keyword evidence="1" id="KW-0812">Transmembrane</keyword>
<keyword evidence="1" id="KW-1133">Transmembrane helix</keyword>
<proteinExistence type="predicted"/>
<organism evidence="2">
    <name type="scientific">White spot syndrome virus</name>
    <dbReference type="NCBI Taxonomy" id="342409"/>
    <lineage>
        <taxon>Viruses</taxon>
        <taxon>Viruses incertae sedis</taxon>
        <taxon>Naldaviricetes</taxon>
        <taxon>Nimaviridae</taxon>
        <taxon>Whispovirus</taxon>
    </lineage>
</organism>
<evidence type="ECO:0000313" key="2">
    <source>
        <dbReference type="EMBL" id="ATU83918.1"/>
    </source>
</evidence>
<keyword evidence="1" id="KW-0472">Membrane</keyword>
<reference evidence="2" key="1">
    <citation type="journal article" date="2018" name="Aquaculture">
        <title>Complete genome sequence of a white spot syndrome virus associated with a disease incursion in Australia.</title>
        <authorList>
            <person name="Oakey J."/>
            <person name="Smith C.S."/>
        </authorList>
    </citation>
    <scope>NUCLEOTIDE SEQUENCE [LARGE SCALE GENOMIC DNA]</scope>
    <source>
        <strain evidence="2">WSSV-AU</strain>
    </source>
</reference>
<protein>
    <submittedName>
        <fullName evidence="2">ORF1214</fullName>
    </submittedName>
</protein>
<feature type="transmembrane region" description="Helical" evidence="1">
    <location>
        <begin position="26"/>
        <end position="44"/>
    </location>
</feature>
<name>A0A2D3I6A9_9VIRU</name>
<evidence type="ECO:0000256" key="1">
    <source>
        <dbReference type="SAM" id="Phobius"/>
    </source>
</evidence>
<dbReference type="Proteomes" id="UP000267516">
    <property type="component" value="Segment"/>
</dbReference>
<dbReference type="EMBL" id="MF768985">
    <property type="protein sequence ID" value="ATU83918.1"/>
    <property type="molecule type" value="Genomic_DNA"/>
</dbReference>
<sequence length="75" mass="8402">MSEVFLAVLLYPRSCSSFNCFALLYILFVVVKVGHAIAFIVVGVQERHSALVDGVFFSLFHGSQREACSYFTLIH</sequence>
<accession>A0A2D3I6A9</accession>